<reference evidence="2 3" key="1">
    <citation type="journal article" date="2023" name="Hortic Res">
        <title>Pangenome of water caltrop reveals structural variations and asymmetric subgenome divergence after allopolyploidization.</title>
        <authorList>
            <person name="Zhang X."/>
            <person name="Chen Y."/>
            <person name="Wang L."/>
            <person name="Yuan Y."/>
            <person name="Fang M."/>
            <person name="Shi L."/>
            <person name="Lu R."/>
            <person name="Comes H.P."/>
            <person name="Ma Y."/>
            <person name="Chen Y."/>
            <person name="Huang G."/>
            <person name="Zhou Y."/>
            <person name="Zheng Z."/>
            <person name="Qiu Y."/>
        </authorList>
    </citation>
    <scope>NUCLEOTIDE SEQUENCE [LARGE SCALE GENOMIC DNA]</scope>
    <source>
        <tissue evidence="2">Roots</tissue>
    </source>
</reference>
<protein>
    <submittedName>
        <fullName evidence="2">Uncharacterized protein</fullName>
    </submittedName>
</protein>
<keyword evidence="3" id="KW-1185">Reference proteome</keyword>
<evidence type="ECO:0000313" key="3">
    <source>
        <dbReference type="Proteomes" id="UP001345219"/>
    </source>
</evidence>
<dbReference type="Proteomes" id="UP001345219">
    <property type="component" value="Chromosome 19"/>
</dbReference>
<comment type="caution">
    <text evidence="2">The sequence shown here is derived from an EMBL/GenBank/DDBJ whole genome shotgun (WGS) entry which is preliminary data.</text>
</comment>
<name>A0AAN7GLH3_9MYRT</name>
<gene>
    <name evidence="2" type="ORF">SAY87_025461</name>
</gene>
<accession>A0AAN7GLH3</accession>
<evidence type="ECO:0000256" key="1">
    <source>
        <dbReference type="SAM" id="MobiDB-lite"/>
    </source>
</evidence>
<proteinExistence type="predicted"/>
<evidence type="ECO:0000313" key="2">
    <source>
        <dbReference type="EMBL" id="KAK4741873.1"/>
    </source>
</evidence>
<dbReference type="EMBL" id="JAXIOK010000024">
    <property type="protein sequence ID" value="KAK4741873.1"/>
    <property type="molecule type" value="Genomic_DNA"/>
</dbReference>
<feature type="region of interest" description="Disordered" evidence="1">
    <location>
        <begin position="60"/>
        <end position="95"/>
    </location>
</feature>
<dbReference type="AlphaFoldDB" id="A0AAN7GLH3"/>
<sequence length="95" mass="10762">MALVGPDDVDMAYSWTLSSGTIPSLRKPMKRGGGMRFLMVPLKRQRHMKTLSALSMHKTPKPFTALKNEQSREERDRRSRKPNWCSASISAEIDG</sequence>
<organism evidence="2 3">
    <name type="scientific">Trapa incisa</name>
    <dbReference type="NCBI Taxonomy" id="236973"/>
    <lineage>
        <taxon>Eukaryota</taxon>
        <taxon>Viridiplantae</taxon>
        <taxon>Streptophyta</taxon>
        <taxon>Embryophyta</taxon>
        <taxon>Tracheophyta</taxon>
        <taxon>Spermatophyta</taxon>
        <taxon>Magnoliopsida</taxon>
        <taxon>eudicotyledons</taxon>
        <taxon>Gunneridae</taxon>
        <taxon>Pentapetalae</taxon>
        <taxon>rosids</taxon>
        <taxon>malvids</taxon>
        <taxon>Myrtales</taxon>
        <taxon>Lythraceae</taxon>
        <taxon>Trapa</taxon>
    </lineage>
</organism>